<name>A0A7H9AYR4_ZYGMR</name>
<feature type="compositionally biased region" description="Basic and acidic residues" evidence="1">
    <location>
        <begin position="72"/>
        <end position="83"/>
    </location>
</feature>
<proteinExistence type="predicted"/>
<sequence length="225" mass="25081">MSATVSISQQYLLASKARAKLMRCAATDSNKDYNLRVLVGHANLLDRVMESVDSYNTRITKSSMCQGHSVRSRSDSGHNDGRTQVDYFSSDDDDDDYSSSSSDSEYDDDDDSSASDSDCREDEYDFSQPPKYIHSSSATRPQQPAVSVVTVTIDQCLDDKDYDDYNSDTDSDSEGSPISSNMEQDLSMMPLTLQAKVAHEHPRHYHILHTSLDNHELGEVTPIQV</sequence>
<dbReference type="Proteomes" id="UP000509704">
    <property type="component" value="Chromosome 2"/>
</dbReference>
<evidence type="ECO:0000313" key="3">
    <source>
        <dbReference type="Proteomes" id="UP000509704"/>
    </source>
</evidence>
<keyword evidence="3" id="KW-1185">Reference proteome</keyword>
<feature type="compositionally biased region" description="Acidic residues" evidence="1">
    <location>
        <begin position="104"/>
        <end position="125"/>
    </location>
</feature>
<reference evidence="2 3" key="1">
    <citation type="submission" date="2020-07" db="EMBL/GenBank/DDBJ databases">
        <title>The yeast mating-type switching endonuclease HO is a domesticated member of an unorthodox homing genetic element family.</title>
        <authorList>
            <person name="Coughlan A.Y."/>
            <person name="Lombardi L."/>
            <person name="Braun-Galleani S."/>
            <person name="Martos A.R."/>
            <person name="Galeote V."/>
            <person name="Bigey F."/>
            <person name="Dequin S."/>
            <person name="Byrne K.P."/>
            <person name="Wolfe K.H."/>
        </authorList>
    </citation>
    <scope>NUCLEOTIDE SEQUENCE [LARGE SCALE GENOMIC DNA]</scope>
    <source>
        <strain evidence="2 3">NRRL Y-6702</strain>
    </source>
</reference>
<dbReference type="RefSeq" id="XP_037143179.1">
    <property type="nucleotide sequence ID" value="XM_037287284.1"/>
</dbReference>
<evidence type="ECO:0000256" key="1">
    <source>
        <dbReference type="SAM" id="MobiDB-lite"/>
    </source>
</evidence>
<feature type="compositionally biased region" description="Polar residues" evidence="1">
    <location>
        <begin position="134"/>
        <end position="146"/>
    </location>
</feature>
<protein>
    <submittedName>
        <fullName evidence="2">Uncharacterized protein</fullName>
    </submittedName>
</protein>
<dbReference type="AlphaFoldDB" id="A0A7H9AYR4"/>
<feature type="compositionally biased region" description="Acidic residues" evidence="1">
    <location>
        <begin position="160"/>
        <end position="173"/>
    </location>
</feature>
<dbReference type="GeneID" id="59235112"/>
<dbReference type="PANTHER" id="PTHR36826:SF1">
    <property type="entry name" value="PROTEIN ECM13"/>
    <property type="match status" value="1"/>
</dbReference>
<organism evidence="2 3">
    <name type="scientific">Zygotorulaspora mrakii</name>
    <name type="common">Zygosaccharomyces mrakii</name>
    <dbReference type="NCBI Taxonomy" id="42260"/>
    <lineage>
        <taxon>Eukaryota</taxon>
        <taxon>Fungi</taxon>
        <taxon>Dikarya</taxon>
        <taxon>Ascomycota</taxon>
        <taxon>Saccharomycotina</taxon>
        <taxon>Saccharomycetes</taxon>
        <taxon>Saccharomycetales</taxon>
        <taxon>Saccharomycetaceae</taxon>
        <taxon>Zygotorulaspora</taxon>
    </lineage>
</organism>
<dbReference type="OrthoDB" id="5431245at2759"/>
<dbReference type="InterPro" id="IPR037738">
    <property type="entry name" value="Ecm13-like"/>
</dbReference>
<accession>A0A7H9AYR4</accession>
<dbReference type="PANTHER" id="PTHR36826">
    <property type="entry name" value="PROTEIN ECM13"/>
    <property type="match status" value="1"/>
</dbReference>
<feature type="region of interest" description="Disordered" evidence="1">
    <location>
        <begin position="65"/>
        <end position="146"/>
    </location>
</feature>
<dbReference type="KEGG" id="zmk:HG535_0B04930"/>
<gene>
    <name evidence="2" type="ORF">HG535_0B04930</name>
</gene>
<feature type="region of interest" description="Disordered" evidence="1">
    <location>
        <begin position="159"/>
        <end position="182"/>
    </location>
</feature>
<evidence type="ECO:0000313" key="2">
    <source>
        <dbReference type="EMBL" id="QLG71451.1"/>
    </source>
</evidence>
<dbReference type="EMBL" id="CP058605">
    <property type="protein sequence ID" value="QLG71451.1"/>
    <property type="molecule type" value="Genomic_DNA"/>
</dbReference>